<evidence type="ECO:0000256" key="4">
    <source>
        <dbReference type="ARBA" id="ARBA00022692"/>
    </source>
</evidence>
<dbReference type="GO" id="GO:0006888">
    <property type="term" value="P:endoplasmic reticulum to Golgi vesicle-mediated transport"/>
    <property type="evidence" value="ECO:0007669"/>
    <property type="project" value="TreeGrafter"/>
</dbReference>
<feature type="repeat" description="WD" evidence="11">
    <location>
        <begin position="338"/>
        <end position="368"/>
    </location>
</feature>
<comment type="subcellular location">
    <subcellularLocation>
        <location evidence="1">Endoplasmic reticulum membrane</location>
        <topology evidence="1">Single-pass type II membrane protein</topology>
    </subcellularLocation>
</comment>
<dbReference type="PROSITE" id="PS50294">
    <property type="entry name" value="WD_REPEATS_REGION"/>
    <property type="match status" value="1"/>
</dbReference>
<protein>
    <recommendedName>
        <fullName evidence="16">WD40 repeat-like protein</fullName>
    </recommendedName>
</protein>
<evidence type="ECO:0008006" key="16">
    <source>
        <dbReference type="Google" id="ProtNLM"/>
    </source>
</evidence>
<evidence type="ECO:0000313" key="15">
    <source>
        <dbReference type="Proteomes" id="UP000521872"/>
    </source>
</evidence>
<organism evidence="14 15">
    <name type="scientific">Agrocybe pediades</name>
    <dbReference type="NCBI Taxonomy" id="84607"/>
    <lineage>
        <taxon>Eukaryota</taxon>
        <taxon>Fungi</taxon>
        <taxon>Dikarya</taxon>
        <taxon>Basidiomycota</taxon>
        <taxon>Agaricomycotina</taxon>
        <taxon>Agaricomycetes</taxon>
        <taxon>Agaricomycetidae</taxon>
        <taxon>Agaricales</taxon>
        <taxon>Agaricineae</taxon>
        <taxon>Strophariaceae</taxon>
        <taxon>Agrocybe</taxon>
    </lineage>
</organism>
<sequence length="408" mass="44249">MRPKHTQHPLPSFPVYSCAFLSPNEMVLGGGGGASRSGIKNKLRLYNIGEDRIIELKDEYELEKGEDAPMSMASYSESKTVVCGVNSVEEKLLKGENENCRTFSITNSKIQLLQTTNTLNMSDVEDFQKVTTISPDGTLLAVAGSHDLSLLAFPSLQPIAETIHTDKEIYDVSFSSKSVVVTTTHKLLVYTLPTTTSSTSAVTSSPKKSKKKPKTTTNGQSEKLHALELSNTVELPSVTGEGSTFRAGRYHPQNEQLFYTVVNVVPPRSRKTKSASRKAYVCKWNAHTWALEKSRSVGDGSITCLDLSLDGRFLAFGSSDLSIGMLDAKTLSPLASILKAHEFPMTVLKFNPSSSLLVSGSPDNSIRVVSIPHTIAGSSSGFFAFVLLAIIILVLALVARQYPGALPW</sequence>
<evidence type="ECO:0000256" key="13">
    <source>
        <dbReference type="SAM" id="Phobius"/>
    </source>
</evidence>
<name>A0A8H4R0H8_9AGAR</name>
<evidence type="ECO:0000256" key="8">
    <source>
        <dbReference type="ARBA" id="ARBA00022927"/>
    </source>
</evidence>
<feature type="compositionally biased region" description="Low complexity" evidence="12">
    <location>
        <begin position="197"/>
        <end position="206"/>
    </location>
</feature>
<dbReference type="GO" id="GO:0005789">
    <property type="term" value="C:endoplasmic reticulum membrane"/>
    <property type="evidence" value="ECO:0007669"/>
    <property type="project" value="UniProtKB-SubCell"/>
</dbReference>
<evidence type="ECO:0000256" key="1">
    <source>
        <dbReference type="ARBA" id="ARBA00004648"/>
    </source>
</evidence>
<evidence type="ECO:0000256" key="2">
    <source>
        <dbReference type="ARBA" id="ARBA00022448"/>
    </source>
</evidence>
<dbReference type="InterPro" id="IPR036322">
    <property type="entry name" value="WD40_repeat_dom_sf"/>
</dbReference>
<feature type="transmembrane region" description="Helical" evidence="13">
    <location>
        <begin position="381"/>
        <end position="399"/>
    </location>
</feature>
<evidence type="ECO:0000256" key="5">
    <source>
        <dbReference type="ARBA" id="ARBA00022737"/>
    </source>
</evidence>
<evidence type="ECO:0000256" key="11">
    <source>
        <dbReference type="PROSITE-ProRule" id="PRU00221"/>
    </source>
</evidence>
<dbReference type="Proteomes" id="UP000521872">
    <property type="component" value="Unassembled WGS sequence"/>
</dbReference>
<dbReference type="GO" id="GO:0003400">
    <property type="term" value="P:regulation of COPII vesicle coating"/>
    <property type="evidence" value="ECO:0007669"/>
    <property type="project" value="TreeGrafter"/>
</dbReference>
<keyword evidence="10 13" id="KW-0472">Membrane</keyword>
<dbReference type="PANTHER" id="PTHR23284">
    <property type="entry name" value="PROLACTIN REGULATORY ELEMENT BINDING PROTEIN"/>
    <property type="match status" value="1"/>
</dbReference>
<dbReference type="PANTHER" id="PTHR23284:SF0">
    <property type="entry name" value="PROLACTIN REGULATORY ELEMENT-BINDING PROTEIN"/>
    <property type="match status" value="1"/>
</dbReference>
<dbReference type="SMART" id="SM00320">
    <property type="entry name" value="WD40"/>
    <property type="match status" value="3"/>
</dbReference>
<accession>A0A8H4R0H8</accession>
<keyword evidence="15" id="KW-1185">Reference proteome</keyword>
<dbReference type="EMBL" id="JAACJL010000016">
    <property type="protein sequence ID" value="KAF4620016.1"/>
    <property type="molecule type" value="Genomic_DNA"/>
</dbReference>
<keyword evidence="7" id="KW-0931">ER-Golgi transport</keyword>
<evidence type="ECO:0000256" key="9">
    <source>
        <dbReference type="ARBA" id="ARBA00022989"/>
    </source>
</evidence>
<dbReference type="GO" id="GO:0015031">
    <property type="term" value="P:protein transport"/>
    <property type="evidence" value="ECO:0007669"/>
    <property type="project" value="UniProtKB-KW"/>
</dbReference>
<keyword evidence="8" id="KW-0653">Protein transport</keyword>
<keyword evidence="4 13" id="KW-0812">Transmembrane</keyword>
<dbReference type="Gene3D" id="2.130.10.10">
    <property type="entry name" value="YVTN repeat-like/Quinoprotein amine dehydrogenase"/>
    <property type="match status" value="2"/>
</dbReference>
<evidence type="ECO:0000256" key="10">
    <source>
        <dbReference type="ARBA" id="ARBA00023136"/>
    </source>
</evidence>
<evidence type="ECO:0000313" key="14">
    <source>
        <dbReference type="EMBL" id="KAF4620016.1"/>
    </source>
</evidence>
<dbReference type="Pfam" id="PF00400">
    <property type="entry name" value="WD40"/>
    <property type="match status" value="1"/>
</dbReference>
<keyword evidence="5" id="KW-0677">Repeat</keyword>
<dbReference type="PROSITE" id="PS50082">
    <property type="entry name" value="WD_REPEATS_2"/>
    <property type="match status" value="1"/>
</dbReference>
<evidence type="ECO:0000256" key="12">
    <source>
        <dbReference type="SAM" id="MobiDB-lite"/>
    </source>
</evidence>
<dbReference type="AlphaFoldDB" id="A0A8H4R0H8"/>
<evidence type="ECO:0000256" key="3">
    <source>
        <dbReference type="ARBA" id="ARBA00022574"/>
    </source>
</evidence>
<keyword evidence="3 11" id="KW-0853">WD repeat</keyword>
<evidence type="ECO:0000256" key="7">
    <source>
        <dbReference type="ARBA" id="ARBA00022892"/>
    </source>
</evidence>
<dbReference type="InterPro" id="IPR015943">
    <property type="entry name" value="WD40/YVTN_repeat-like_dom_sf"/>
</dbReference>
<proteinExistence type="predicted"/>
<feature type="region of interest" description="Disordered" evidence="12">
    <location>
        <begin position="197"/>
        <end position="223"/>
    </location>
</feature>
<keyword evidence="2" id="KW-0813">Transport</keyword>
<keyword evidence="9 13" id="KW-1133">Transmembrane helix</keyword>
<comment type="caution">
    <text evidence="14">The sequence shown here is derived from an EMBL/GenBank/DDBJ whole genome shotgun (WGS) entry which is preliminary data.</text>
</comment>
<evidence type="ECO:0000256" key="6">
    <source>
        <dbReference type="ARBA" id="ARBA00022824"/>
    </source>
</evidence>
<keyword evidence="6" id="KW-0256">Endoplasmic reticulum</keyword>
<gene>
    <name evidence="14" type="ORF">D9613_005504</name>
</gene>
<dbReference type="GO" id="GO:0005085">
    <property type="term" value="F:guanyl-nucleotide exchange factor activity"/>
    <property type="evidence" value="ECO:0007669"/>
    <property type="project" value="InterPro"/>
</dbReference>
<dbReference type="InterPro" id="IPR001680">
    <property type="entry name" value="WD40_rpt"/>
</dbReference>
<dbReference type="InterPro" id="IPR045260">
    <property type="entry name" value="Sec12-like"/>
</dbReference>
<reference evidence="14 15" key="1">
    <citation type="submission" date="2019-12" db="EMBL/GenBank/DDBJ databases">
        <authorList>
            <person name="Floudas D."/>
            <person name="Bentzer J."/>
            <person name="Ahren D."/>
            <person name="Johansson T."/>
            <person name="Persson P."/>
            <person name="Tunlid A."/>
        </authorList>
    </citation>
    <scope>NUCLEOTIDE SEQUENCE [LARGE SCALE GENOMIC DNA]</scope>
    <source>
        <strain evidence="14 15">CBS 102.39</strain>
    </source>
</reference>
<dbReference type="SUPFAM" id="SSF50978">
    <property type="entry name" value="WD40 repeat-like"/>
    <property type="match status" value="1"/>
</dbReference>